<dbReference type="GO" id="GO:0008379">
    <property type="term" value="F:thioredoxin peroxidase activity"/>
    <property type="evidence" value="ECO:0007669"/>
    <property type="project" value="TreeGrafter"/>
</dbReference>
<evidence type="ECO:0000313" key="11">
    <source>
        <dbReference type="Proteomes" id="UP000694867"/>
    </source>
</evidence>
<keyword evidence="5" id="KW-0560">Oxidoreductase</keyword>
<evidence type="ECO:0000256" key="6">
    <source>
        <dbReference type="ARBA" id="ARBA00023157"/>
    </source>
</evidence>
<dbReference type="InterPro" id="IPR050217">
    <property type="entry name" value="Peroxiredoxin"/>
</dbReference>
<dbReference type="InterPro" id="IPR019479">
    <property type="entry name" value="Peroxiredoxin_C"/>
</dbReference>
<dbReference type="InterPro" id="IPR000866">
    <property type="entry name" value="AhpC/TSA"/>
</dbReference>
<dbReference type="PROSITE" id="PS51352">
    <property type="entry name" value="THIOREDOXIN_2"/>
    <property type="match status" value="1"/>
</dbReference>
<gene>
    <name evidence="12" type="primary">LOC100902661</name>
</gene>
<evidence type="ECO:0000259" key="10">
    <source>
        <dbReference type="PROSITE" id="PS51352"/>
    </source>
</evidence>
<dbReference type="Proteomes" id="UP000694867">
    <property type="component" value="Unplaced"/>
</dbReference>
<dbReference type="RefSeq" id="XP_028968623.1">
    <property type="nucleotide sequence ID" value="XM_029112790.1"/>
</dbReference>
<dbReference type="GO" id="GO:0019430">
    <property type="term" value="P:removal of superoxide radicals"/>
    <property type="evidence" value="ECO:0007669"/>
    <property type="project" value="TreeGrafter"/>
</dbReference>
<name>A0AAJ7SIP6_9ACAR</name>
<dbReference type="GO" id="GO:0042744">
    <property type="term" value="P:hydrogen peroxide catabolic process"/>
    <property type="evidence" value="ECO:0007669"/>
    <property type="project" value="TreeGrafter"/>
</dbReference>
<evidence type="ECO:0000256" key="5">
    <source>
        <dbReference type="ARBA" id="ARBA00023002"/>
    </source>
</evidence>
<dbReference type="KEGG" id="goe:100902661"/>
<protein>
    <recommendedName>
        <fullName evidence="2">thioredoxin-dependent peroxiredoxin</fullName>
        <ecNumber evidence="2">1.11.1.24</ecNumber>
    </recommendedName>
</protein>
<dbReference type="GO" id="GO:0045454">
    <property type="term" value="P:cell redox homeostasis"/>
    <property type="evidence" value="ECO:0007669"/>
    <property type="project" value="TreeGrafter"/>
</dbReference>
<evidence type="ECO:0000256" key="9">
    <source>
        <dbReference type="SAM" id="MobiDB-lite"/>
    </source>
</evidence>
<dbReference type="GO" id="GO:0005829">
    <property type="term" value="C:cytosol"/>
    <property type="evidence" value="ECO:0007669"/>
    <property type="project" value="TreeGrafter"/>
</dbReference>
<accession>A0AAJ7SIP6</accession>
<dbReference type="Gene3D" id="3.40.30.10">
    <property type="entry name" value="Glutaredoxin"/>
    <property type="match status" value="1"/>
</dbReference>
<dbReference type="AlphaFoldDB" id="A0AAJ7SIP6"/>
<organism evidence="11 12">
    <name type="scientific">Galendromus occidentalis</name>
    <name type="common">western predatory mite</name>
    <dbReference type="NCBI Taxonomy" id="34638"/>
    <lineage>
        <taxon>Eukaryota</taxon>
        <taxon>Metazoa</taxon>
        <taxon>Ecdysozoa</taxon>
        <taxon>Arthropoda</taxon>
        <taxon>Chelicerata</taxon>
        <taxon>Arachnida</taxon>
        <taxon>Acari</taxon>
        <taxon>Parasitiformes</taxon>
        <taxon>Mesostigmata</taxon>
        <taxon>Gamasina</taxon>
        <taxon>Phytoseioidea</taxon>
        <taxon>Phytoseiidae</taxon>
        <taxon>Typhlodrominae</taxon>
        <taxon>Galendromus</taxon>
    </lineage>
</organism>
<keyword evidence="3" id="KW-0575">Peroxidase</keyword>
<sequence>MSLVLLINIFDPNPGDKCDRGKQISLKHLAQRTAVALSSSFSSTVTRLSAPRITFPAPQFKATAVIDGEFKTIALSDYVGKYVVLFFYPLDFTFVCPTEILAFSEAAKKFREIECEILACSCDSQFCHLAFTNTPKKEGGLGAVDIPLISDGTKIIARKYGVLKEDEGVAFRGLFIIDRQQRLRQKTINDLPVGRSVEETLRLVQAFQFTDIHGEVCPAGWRPGKDTIKPDAKAKKEYFEKQDKKTTETDPTENVS</sequence>
<feature type="domain" description="Thioredoxin" evidence="10">
    <location>
        <begin position="51"/>
        <end position="209"/>
    </location>
</feature>
<feature type="region of interest" description="Disordered" evidence="9">
    <location>
        <begin position="223"/>
        <end position="256"/>
    </location>
</feature>
<dbReference type="GeneID" id="100902661"/>
<dbReference type="InterPro" id="IPR013766">
    <property type="entry name" value="Thioredoxin_domain"/>
</dbReference>
<dbReference type="Pfam" id="PF10417">
    <property type="entry name" value="1-cysPrx_C"/>
    <property type="match status" value="1"/>
</dbReference>
<keyword evidence="4" id="KW-0049">Antioxidant</keyword>
<keyword evidence="11" id="KW-1185">Reference proteome</keyword>
<dbReference type="FunFam" id="3.40.30.10:FF:000003">
    <property type="entry name" value="Peroxiredoxin 1"/>
    <property type="match status" value="1"/>
</dbReference>
<evidence type="ECO:0000313" key="12">
    <source>
        <dbReference type="RefSeq" id="XP_028968623.1"/>
    </source>
</evidence>
<evidence type="ECO:0000256" key="3">
    <source>
        <dbReference type="ARBA" id="ARBA00022559"/>
    </source>
</evidence>
<dbReference type="Pfam" id="PF00578">
    <property type="entry name" value="AhpC-TSA"/>
    <property type="match status" value="1"/>
</dbReference>
<comment type="similarity">
    <text evidence="1">Belongs to the peroxiredoxin family. AhpC/Prx1 subfamily.</text>
</comment>
<dbReference type="EC" id="1.11.1.24" evidence="2"/>
<dbReference type="InterPro" id="IPR036249">
    <property type="entry name" value="Thioredoxin-like_sf"/>
</dbReference>
<comment type="catalytic activity">
    <reaction evidence="8">
        <text>a hydroperoxide + [thioredoxin]-dithiol = an alcohol + [thioredoxin]-disulfide + H2O</text>
        <dbReference type="Rhea" id="RHEA:62620"/>
        <dbReference type="Rhea" id="RHEA-COMP:10698"/>
        <dbReference type="Rhea" id="RHEA-COMP:10700"/>
        <dbReference type="ChEBI" id="CHEBI:15377"/>
        <dbReference type="ChEBI" id="CHEBI:29950"/>
        <dbReference type="ChEBI" id="CHEBI:30879"/>
        <dbReference type="ChEBI" id="CHEBI:35924"/>
        <dbReference type="ChEBI" id="CHEBI:50058"/>
        <dbReference type="EC" id="1.11.1.24"/>
    </reaction>
</comment>
<keyword evidence="6" id="KW-1015">Disulfide bond</keyword>
<proteinExistence type="inferred from homology"/>
<dbReference type="PANTHER" id="PTHR10681:SF163">
    <property type="entry name" value="AT16346P-RELATED"/>
    <property type="match status" value="1"/>
</dbReference>
<dbReference type="PANTHER" id="PTHR10681">
    <property type="entry name" value="THIOREDOXIN PEROXIDASE"/>
    <property type="match status" value="1"/>
</dbReference>
<evidence type="ECO:0000256" key="2">
    <source>
        <dbReference type="ARBA" id="ARBA00013017"/>
    </source>
</evidence>
<evidence type="ECO:0000256" key="7">
    <source>
        <dbReference type="ARBA" id="ARBA00023284"/>
    </source>
</evidence>
<evidence type="ECO:0000256" key="4">
    <source>
        <dbReference type="ARBA" id="ARBA00022862"/>
    </source>
</evidence>
<evidence type="ECO:0000256" key="1">
    <source>
        <dbReference type="ARBA" id="ARBA00009796"/>
    </source>
</evidence>
<dbReference type="SUPFAM" id="SSF52833">
    <property type="entry name" value="Thioredoxin-like"/>
    <property type="match status" value="1"/>
</dbReference>
<feature type="compositionally biased region" description="Basic and acidic residues" evidence="9">
    <location>
        <begin position="223"/>
        <end position="248"/>
    </location>
</feature>
<keyword evidence="7" id="KW-0676">Redox-active center</keyword>
<dbReference type="CDD" id="cd03015">
    <property type="entry name" value="PRX_Typ2cys"/>
    <property type="match status" value="1"/>
</dbReference>
<evidence type="ECO:0000256" key="8">
    <source>
        <dbReference type="ARBA" id="ARBA00049091"/>
    </source>
</evidence>
<reference evidence="12" key="1">
    <citation type="submission" date="2025-08" db="UniProtKB">
        <authorList>
            <consortium name="RefSeq"/>
        </authorList>
    </citation>
    <scope>IDENTIFICATION</scope>
</reference>